<proteinExistence type="predicted"/>
<accession>A0ABV0PIL9</accession>
<evidence type="ECO:0008006" key="3">
    <source>
        <dbReference type="Google" id="ProtNLM"/>
    </source>
</evidence>
<protein>
    <recommendedName>
        <fullName evidence="3">Ribosomal protein L32</fullName>
    </recommendedName>
</protein>
<reference evidence="1 2" key="1">
    <citation type="submission" date="2021-06" db="EMBL/GenBank/DDBJ databases">
        <authorList>
            <person name="Palmer J.M."/>
        </authorList>
    </citation>
    <scope>NUCLEOTIDE SEQUENCE [LARGE SCALE GENOMIC DNA]</scope>
    <source>
        <strain evidence="1 2">GA_2019</strain>
        <tissue evidence="1">Muscle</tissue>
    </source>
</reference>
<keyword evidence="2" id="KW-1185">Reference proteome</keyword>
<evidence type="ECO:0000313" key="1">
    <source>
        <dbReference type="EMBL" id="MEQ2183345.1"/>
    </source>
</evidence>
<dbReference type="EMBL" id="JAHRIO010075499">
    <property type="protein sequence ID" value="MEQ2183345.1"/>
    <property type="molecule type" value="Genomic_DNA"/>
</dbReference>
<sequence>MGKGGTKMNRKYGFPSVSLPLTRQKRRVQARNRRAVLAPQGNYGNPESSNIVFRRSRSTFLELVYCY</sequence>
<dbReference type="Proteomes" id="UP001476798">
    <property type="component" value="Unassembled WGS sequence"/>
</dbReference>
<gene>
    <name evidence="1" type="ORF">GOODEAATRI_031713</name>
</gene>
<organism evidence="1 2">
    <name type="scientific">Goodea atripinnis</name>
    <dbReference type="NCBI Taxonomy" id="208336"/>
    <lineage>
        <taxon>Eukaryota</taxon>
        <taxon>Metazoa</taxon>
        <taxon>Chordata</taxon>
        <taxon>Craniata</taxon>
        <taxon>Vertebrata</taxon>
        <taxon>Euteleostomi</taxon>
        <taxon>Actinopterygii</taxon>
        <taxon>Neopterygii</taxon>
        <taxon>Teleostei</taxon>
        <taxon>Neoteleostei</taxon>
        <taxon>Acanthomorphata</taxon>
        <taxon>Ovalentaria</taxon>
        <taxon>Atherinomorphae</taxon>
        <taxon>Cyprinodontiformes</taxon>
        <taxon>Goodeidae</taxon>
        <taxon>Goodea</taxon>
    </lineage>
</organism>
<comment type="caution">
    <text evidence="1">The sequence shown here is derived from an EMBL/GenBank/DDBJ whole genome shotgun (WGS) entry which is preliminary data.</text>
</comment>
<name>A0ABV0PIL9_9TELE</name>
<evidence type="ECO:0000313" key="2">
    <source>
        <dbReference type="Proteomes" id="UP001476798"/>
    </source>
</evidence>